<sequence length="132" mass="15366">MKQNDVMLIVKTPIGNFEVGSIKQDSKGNFERPQIPYEQSKVKPTILTKPTEEMNAQIEGYVNLGFKRYIILLHVTTIVYNENKDTQENFYLLDTKTCEKEGNNTCYLDLFEGTLKDFHNIVEDVRMKLVLR</sequence>
<name>A0A0B5NJG6_BACTU</name>
<reference evidence="2" key="2">
    <citation type="submission" date="2019-07" db="EMBL/GenBank/DDBJ databases">
        <title>Phylogenomic Reclassification of ATCC Bacillus Strains and Various Taxa within the Genus Bacillus.</title>
        <authorList>
            <person name="Riojas M.A."/>
            <person name="Frank A.M."/>
            <person name="Fenn S.L."/>
            <person name="King S.P."/>
            <person name="Brower S.M."/>
            <person name="Hazbon M.H."/>
        </authorList>
    </citation>
    <scope>NUCLEOTIDE SEQUENCE</scope>
    <source>
        <strain evidence="2">ATCC 35646</strain>
    </source>
</reference>
<dbReference type="EMBL" id="VKQN01000001">
    <property type="protein sequence ID" value="MDR4174680.1"/>
    <property type="molecule type" value="Genomic_DNA"/>
</dbReference>
<proteinExistence type="predicted"/>
<dbReference type="RefSeq" id="WP_000812243.1">
    <property type="nucleotide sequence ID" value="NZ_CP009334.1"/>
</dbReference>
<gene>
    <name evidence="1" type="ORF">BF38_6016</name>
    <name evidence="2" type="ORF">FO599_00860</name>
    <name evidence="3" type="ORF">FOC89_03065</name>
</gene>
<dbReference type="Proteomes" id="UP000501107">
    <property type="component" value="Plasmid unnamed3"/>
</dbReference>
<keyword evidence="3" id="KW-0614">Plasmid</keyword>
<evidence type="ECO:0000313" key="1">
    <source>
        <dbReference type="EMBL" id="AJG74071.1"/>
    </source>
</evidence>
<evidence type="ECO:0000313" key="5">
    <source>
        <dbReference type="Proteomes" id="UP000501107"/>
    </source>
</evidence>
<geneLocation type="plasmid" evidence="3 5">
    <name>unnamed3</name>
</geneLocation>
<evidence type="ECO:0000313" key="3">
    <source>
        <dbReference type="EMBL" id="QKH22974.1"/>
    </source>
</evidence>
<evidence type="ECO:0000313" key="2">
    <source>
        <dbReference type="EMBL" id="MDR4174680.1"/>
    </source>
</evidence>
<protein>
    <submittedName>
        <fullName evidence="3">Uncharacterized protein</fullName>
    </submittedName>
</protein>
<reference evidence="1 4" key="1">
    <citation type="journal article" date="2015" name="Genome Announc.">
        <title>Complete genome sequences for 35 biothreat assay-relevant bacillus species.</title>
        <authorList>
            <person name="Johnson S.L."/>
            <person name="Daligault H.E."/>
            <person name="Davenport K.W."/>
            <person name="Jaissle J."/>
            <person name="Frey K.G."/>
            <person name="Ladner J.T."/>
            <person name="Broomall S.M."/>
            <person name="Bishop-Lilly K.A."/>
            <person name="Bruce D.C."/>
            <person name="Gibbons H.S."/>
            <person name="Coyne S.R."/>
            <person name="Lo C.C."/>
            <person name="Meincke L."/>
            <person name="Munk A.C."/>
            <person name="Koroleva G.I."/>
            <person name="Rosenzweig C.N."/>
            <person name="Palacios G.F."/>
            <person name="Redden C.L."/>
            <person name="Minogue T.D."/>
            <person name="Chain P.S."/>
        </authorList>
    </citation>
    <scope>NUCLEOTIDE SEQUENCE [LARGE SCALE GENOMIC DNA]</scope>
    <source>
        <strain evidence="1 4">HD1011</strain>
        <plasmid evidence="1 4">2</plasmid>
    </source>
</reference>
<dbReference type="KEGG" id="btw:BF38_6016"/>
<dbReference type="Proteomes" id="UP001181533">
    <property type="component" value="Unassembled WGS sequence"/>
</dbReference>
<dbReference type="Proteomes" id="UP000031876">
    <property type="component" value="Plasmid 2"/>
</dbReference>
<dbReference type="AlphaFoldDB" id="A0A0B5NJG6"/>
<organism evidence="3 5">
    <name type="scientific">Bacillus thuringiensis</name>
    <dbReference type="NCBI Taxonomy" id="1428"/>
    <lineage>
        <taxon>Bacteria</taxon>
        <taxon>Bacillati</taxon>
        <taxon>Bacillota</taxon>
        <taxon>Bacilli</taxon>
        <taxon>Bacillales</taxon>
        <taxon>Bacillaceae</taxon>
        <taxon>Bacillus</taxon>
        <taxon>Bacillus cereus group</taxon>
    </lineage>
</organism>
<reference evidence="3 5" key="3">
    <citation type="submission" date="2020-05" db="EMBL/GenBank/DDBJ databases">
        <title>FDA dAtabase for Regulatory Grade micrObial Sequences (FDA-ARGOS): Supporting development and validation of Infectious Disease Dx tests.</title>
        <authorList>
            <person name="Nelson B."/>
            <person name="Plummer A."/>
            <person name="Tallon L."/>
            <person name="Sadzewicz L."/>
            <person name="Zhao X."/>
            <person name="Vavikolanu K."/>
            <person name="Mehta A."/>
            <person name="Aluvathingal J."/>
            <person name="Nadendla S."/>
            <person name="Myers T."/>
            <person name="Yan Y."/>
            <person name="Sichtig H."/>
        </authorList>
    </citation>
    <scope>NUCLEOTIDE SEQUENCE [LARGE SCALE GENOMIC DNA]</scope>
    <source>
        <strain evidence="3 5">FDAARGOS_795</strain>
        <plasmid evidence="3 5">unnamed3</plasmid>
    </source>
</reference>
<accession>A0A0B5NJG6</accession>
<geneLocation type="plasmid" evidence="1 4">
    <name>2</name>
</geneLocation>
<dbReference type="EMBL" id="CP009334">
    <property type="protein sequence ID" value="AJG74071.1"/>
    <property type="molecule type" value="Genomic_DNA"/>
</dbReference>
<dbReference type="EMBL" id="CP053979">
    <property type="protein sequence ID" value="QKH22974.1"/>
    <property type="molecule type" value="Genomic_DNA"/>
</dbReference>
<evidence type="ECO:0000313" key="4">
    <source>
        <dbReference type="Proteomes" id="UP000031876"/>
    </source>
</evidence>